<dbReference type="PROSITE" id="PS51805">
    <property type="entry name" value="EPHD"/>
    <property type="match status" value="1"/>
</dbReference>
<dbReference type="GO" id="GO:0008270">
    <property type="term" value="F:zinc ion binding"/>
    <property type="evidence" value="ECO:0007669"/>
    <property type="project" value="UniProtKB-KW"/>
</dbReference>
<accession>A0A9P5JWK5</accession>
<evidence type="ECO:0000259" key="8">
    <source>
        <dbReference type="PROSITE" id="PS51183"/>
    </source>
</evidence>
<dbReference type="CDD" id="cd15571">
    <property type="entry name" value="ePHD"/>
    <property type="match status" value="1"/>
</dbReference>
<dbReference type="GO" id="GO:0000785">
    <property type="term" value="C:chromatin"/>
    <property type="evidence" value="ECO:0007669"/>
    <property type="project" value="TreeGrafter"/>
</dbReference>
<feature type="domain" description="JmjN" evidence="8">
    <location>
        <begin position="60"/>
        <end position="101"/>
    </location>
</feature>
<comment type="caution">
    <text evidence="11">The sequence shown here is derived from an EMBL/GenBank/DDBJ whole genome shotgun (WGS) entry which is preliminary data.</text>
</comment>
<evidence type="ECO:0000313" key="12">
    <source>
        <dbReference type="Proteomes" id="UP000759537"/>
    </source>
</evidence>
<dbReference type="EC" id="1.14.11.66" evidence="2"/>
<evidence type="ECO:0000256" key="7">
    <source>
        <dbReference type="SAM" id="MobiDB-lite"/>
    </source>
</evidence>
<reference evidence="11" key="1">
    <citation type="submission" date="2019-10" db="EMBL/GenBank/DDBJ databases">
        <authorList>
            <consortium name="DOE Joint Genome Institute"/>
            <person name="Kuo A."/>
            <person name="Miyauchi S."/>
            <person name="Kiss E."/>
            <person name="Drula E."/>
            <person name="Kohler A."/>
            <person name="Sanchez-Garcia M."/>
            <person name="Andreopoulos B."/>
            <person name="Barry K.W."/>
            <person name="Bonito G."/>
            <person name="Buee M."/>
            <person name="Carver A."/>
            <person name="Chen C."/>
            <person name="Cichocki N."/>
            <person name="Clum A."/>
            <person name="Culley D."/>
            <person name="Crous P.W."/>
            <person name="Fauchery L."/>
            <person name="Girlanda M."/>
            <person name="Hayes R."/>
            <person name="Keri Z."/>
            <person name="LaButti K."/>
            <person name="Lipzen A."/>
            <person name="Lombard V."/>
            <person name="Magnuson J."/>
            <person name="Maillard F."/>
            <person name="Morin E."/>
            <person name="Murat C."/>
            <person name="Nolan M."/>
            <person name="Ohm R."/>
            <person name="Pangilinan J."/>
            <person name="Pereira M."/>
            <person name="Perotto S."/>
            <person name="Peter M."/>
            <person name="Riley R."/>
            <person name="Sitrit Y."/>
            <person name="Stielow B."/>
            <person name="Szollosi G."/>
            <person name="Zifcakova L."/>
            <person name="Stursova M."/>
            <person name="Spatafora J.W."/>
            <person name="Tedersoo L."/>
            <person name="Vaario L.-M."/>
            <person name="Yamada A."/>
            <person name="Yan M."/>
            <person name="Wang P."/>
            <person name="Xu J."/>
            <person name="Bruns T."/>
            <person name="Baldrian P."/>
            <person name="Vilgalys R."/>
            <person name="Henrissat B."/>
            <person name="Grigoriev I.V."/>
            <person name="Hibbett D."/>
            <person name="Nagy L.G."/>
            <person name="Martin F.M."/>
        </authorList>
    </citation>
    <scope>NUCLEOTIDE SEQUENCE</scope>
    <source>
        <strain evidence="11">Prilba</strain>
    </source>
</reference>
<feature type="region of interest" description="Disordered" evidence="7">
    <location>
        <begin position="752"/>
        <end position="771"/>
    </location>
</feature>
<feature type="compositionally biased region" description="Polar residues" evidence="7">
    <location>
        <begin position="1045"/>
        <end position="1071"/>
    </location>
</feature>
<dbReference type="SMART" id="SM00545">
    <property type="entry name" value="JmjN"/>
    <property type="match status" value="1"/>
</dbReference>
<dbReference type="InterPro" id="IPR003347">
    <property type="entry name" value="JmjC_dom"/>
</dbReference>
<dbReference type="PANTHER" id="PTHR10694:SF7">
    <property type="entry name" value="[HISTONE H3]-TRIMETHYL-L-LYSINE(9) DEMETHYLASE"/>
    <property type="match status" value="1"/>
</dbReference>
<feature type="compositionally biased region" description="Acidic residues" evidence="7">
    <location>
        <begin position="255"/>
        <end position="265"/>
    </location>
</feature>
<evidence type="ECO:0000256" key="1">
    <source>
        <dbReference type="ARBA" id="ARBA00009711"/>
    </source>
</evidence>
<comment type="similarity">
    <text evidence="1">Belongs to the JHDM3 histone demethylase family.</text>
</comment>
<dbReference type="GO" id="GO:0005634">
    <property type="term" value="C:nucleus"/>
    <property type="evidence" value="ECO:0007669"/>
    <property type="project" value="TreeGrafter"/>
</dbReference>
<dbReference type="Pfam" id="PF02375">
    <property type="entry name" value="JmjN"/>
    <property type="match status" value="1"/>
</dbReference>
<dbReference type="Gene3D" id="3.30.40.10">
    <property type="entry name" value="Zinc/RING finger domain, C3HC4 (zinc finger)"/>
    <property type="match status" value="1"/>
</dbReference>
<dbReference type="AlphaFoldDB" id="A0A9P5JWK5"/>
<feature type="region of interest" description="Disordered" evidence="7">
    <location>
        <begin position="1025"/>
        <end position="1092"/>
    </location>
</feature>
<feature type="compositionally biased region" description="Basic and acidic residues" evidence="7">
    <location>
        <begin position="146"/>
        <end position="158"/>
    </location>
</feature>
<dbReference type="SMART" id="SM00558">
    <property type="entry name" value="JmjC"/>
    <property type="match status" value="1"/>
</dbReference>
<dbReference type="GO" id="GO:0010468">
    <property type="term" value="P:regulation of gene expression"/>
    <property type="evidence" value="ECO:0007669"/>
    <property type="project" value="TreeGrafter"/>
</dbReference>
<dbReference type="Proteomes" id="UP000759537">
    <property type="component" value="Unassembled WGS sequence"/>
</dbReference>
<dbReference type="OrthoDB" id="9547406at2759"/>
<keyword evidence="5" id="KW-0862">Zinc</keyword>
<protein>
    <recommendedName>
        <fullName evidence="2">[histone H3]-trimethyl-L-lysine(9) demethylase</fullName>
        <ecNumber evidence="2">1.14.11.66</ecNumber>
    </recommendedName>
</protein>
<dbReference type="EMBL" id="WHVB01000045">
    <property type="protein sequence ID" value="KAF8465787.1"/>
    <property type="molecule type" value="Genomic_DNA"/>
</dbReference>
<dbReference type="InterPro" id="IPR003349">
    <property type="entry name" value="JmjN"/>
</dbReference>
<feature type="compositionally biased region" description="Polar residues" evidence="7">
    <location>
        <begin position="887"/>
        <end position="910"/>
    </location>
</feature>
<evidence type="ECO:0000256" key="2">
    <source>
        <dbReference type="ARBA" id="ARBA00012900"/>
    </source>
</evidence>
<dbReference type="Pfam" id="PF13771">
    <property type="entry name" value="zf-HC5HC2H"/>
    <property type="match status" value="1"/>
</dbReference>
<keyword evidence="12" id="KW-1185">Reference proteome</keyword>
<dbReference type="Pfam" id="PF02373">
    <property type="entry name" value="JmjC"/>
    <property type="match status" value="1"/>
</dbReference>
<dbReference type="Gene3D" id="2.60.120.650">
    <property type="entry name" value="Cupin"/>
    <property type="match status" value="2"/>
</dbReference>
<reference evidence="11" key="2">
    <citation type="journal article" date="2020" name="Nat. Commun.">
        <title>Large-scale genome sequencing of mycorrhizal fungi provides insights into the early evolution of symbiotic traits.</title>
        <authorList>
            <person name="Miyauchi S."/>
            <person name="Kiss E."/>
            <person name="Kuo A."/>
            <person name="Drula E."/>
            <person name="Kohler A."/>
            <person name="Sanchez-Garcia M."/>
            <person name="Morin E."/>
            <person name="Andreopoulos B."/>
            <person name="Barry K.W."/>
            <person name="Bonito G."/>
            <person name="Buee M."/>
            <person name="Carver A."/>
            <person name="Chen C."/>
            <person name="Cichocki N."/>
            <person name="Clum A."/>
            <person name="Culley D."/>
            <person name="Crous P.W."/>
            <person name="Fauchery L."/>
            <person name="Girlanda M."/>
            <person name="Hayes R.D."/>
            <person name="Keri Z."/>
            <person name="LaButti K."/>
            <person name="Lipzen A."/>
            <person name="Lombard V."/>
            <person name="Magnuson J."/>
            <person name="Maillard F."/>
            <person name="Murat C."/>
            <person name="Nolan M."/>
            <person name="Ohm R.A."/>
            <person name="Pangilinan J."/>
            <person name="Pereira M.F."/>
            <person name="Perotto S."/>
            <person name="Peter M."/>
            <person name="Pfister S."/>
            <person name="Riley R."/>
            <person name="Sitrit Y."/>
            <person name="Stielow J.B."/>
            <person name="Szollosi G."/>
            <person name="Zifcakova L."/>
            <person name="Stursova M."/>
            <person name="Spatafora J.W."/>
            <person name="Tedersoo L."/>
            <person name="Vaario L.M."/>
            <person name="Yamada A."/>
            <person name="Yan M."/>
            <person name="Wang P."/>
            <person name="Xu J."/>
            <person name="Bruns T."/>
            <person name="Baldrian P."/>
            <person name="Vilgalys R."/>
            <person name="Dunand C."/>
            <person name="Henrissat B."/>
            <person name="Grigoriev I.V."/>
            <person name="Hibbett D."/>
            <person name="Nagy L.G."/>
            <person name="Martin F.M."/>
        </authorList>
    </citation>
    <scope>NUCLEOTIDE SEQUENCE</scope>
    <source>
        <strain evidence="11">Prilba</strain>
    </source>
</reference>
<feature type="region of interest" description="Disordered" evidence="7">
    <location>
        <begin position="1"/>
        <end position="51"/>
    </location>
</feature>
<feature type="region of interest" description="Disordered" evidence="7">
    <location>
        <begin position="542"/>
        <end position="576"/>
    </location>
</feature>
<evidence type="ECO:0000256" key="4">
    <source>
        <dbReference type="ARBA" id="ARBA00022771"/>
    </source>
</evidence>
<comment type="catalytic activity">
    <reaction evidence="6">
        <text>N(6),N(6),N(6)-trimethyl-L-lysyl(9)-[histone H3] + 2 2-oxoglutarate + 2 O2 = N(6)-methyl-L-lysyl(9)-[histone H3] + 2 formaldehyde + 2 succinate + 2 CO2</text>
        <dbReference type="Rhea" id="RHEA:60200"/>
        <dbReference type="Rhea" id="RHEA-COMP:15538"/>
        <dbReference type="Rhea" id="RHEA-COMP:15542"/>
        <dbReference type="ChEBI" id="CHEBI:15379"/>
        <dbReference type="ChEBI" id="CHEBI:16526"/>
        <dbReference type="ChEBI" id="CHEBI:16810"/>
        <dbReference type="ChEBI" id="CHEBI:16842"/>
        <dbReference type="ChEBI" id="CHEBI:30031"/>
        <dbReference type="ChEBI" id="CHEBI:61929"/>
        <dbReference type="ChEBI" id="CHEBI:61961"/>
        <dbReference type="EC" id="1.14.11.66"/>
    </reaction>
</comment>
<feature type="compositionally biased region" description="Low complexity" evidence="7">
    <location>
        <begin position="1072"/>
        <end position="1092"/>
    </location>
</feature>
<evidence type="ECO:0000256" key="6">
    <source>
        <dbReference type="ARBA" id="ARBA00049349"/>
    </source>
</evidence>
<proteinExistence type="inferred from homology"/>
<dbReference type="PROSITE" id="PS51183">
    <property type="entry name" value="JMJN"/>
    <property type="match status" value="1"/>
</dbReference>
<dbReference type="InterPro" id="IPR013083">
    <property type="entry name" value="Znf_RING/FYVE/PHD"/>
</dbReference>
<dbReference type="PROSITE" id="PS51184">
    <property type="entry name" value="JMJC"/>
    <property type="match status" value="1"/>
</dbReference>
<evidence type="ECO:0000259" key="9">
    <source>
        <dbReference type="PROSITE" id="PS51184"/>
    </source>
</evidence>
<feature type="region of interest" description="Disordered" evidence="7">
    <location>
        <begin position="146"/>
        <end position="283"/>
    </location>
</feature>
<feature type="compositionally biased region" description="Pro residues" evidence="7">
    <location>
        <begin position="1"/>
        <end position="23"/>
    </location>
</feature>
<gene>
    <name evidence="11" type="ORF">DFH94DRAFT_782479</name>
</gene>
<name>A0A9P5JWK5_9AGAM</name>
<dbReference type="InterPro" id="IPR034732">
    <property type="entry name" value="EPHD"/>
</dbReference>
<dbReference type="SUPFAM" id="SSF51197">
    <property type="entry name" value="Clavaminate synthase-like"/>
    <property type="match status" value="1"/>
</dbReference>
<organism evidence="11 12">
    <name type="scientific">Russula ochroleuca</name>
    <dbReference type="NCBI Taxonomy" id="152965"/>
    <lineage>
        <taxon>Eukaryota</taxon>
        <taxon>Fungi</taxon>
        <taxon>Dikarya</taxon>
        <taxon>Basidiomycota</taxon>
        <taxon>Agaricomycotina</taxon>
        <taxon>Agaricomycetes</taxon>
        <taxon>Russulales</taxon>
        <taxon>Russulaceae</taxon>
        <taxon>Russula</taxon>
    </lineage>
</organism>
<dbReference type="GO" id="GO:0140684">
    <property type="term" value="F:histone H3K9me2/H3K9me3 demethylase activity"/>
    <property type="evidence" value="ECO:0007669"/>
    <property type="project" value="UniProtKB-EC"/>
</dbReference>
<keyword evidence="4" id="KW-0863">Zinc-finger</keyword>
<feature type="region of interest" description="Disordered" evidence="7">
    <location>
        <begin position="872"/>
        <end position="913"/>
    </location>
</feature>
<evidence type="ECO:0000259" key="10">
    <source>
        <dbReference type="PROSITE" id="PS51805"/>
    </source>
</evidence>
<dbReference type="GO" id="GO:0051864">
    <property type="term" value="F:histone H3K36 demethylase activity"/>
    <property type="evidence" value="ECO:0007669"/>
    <property type="project" value="TreeGrafter"/>
</dbReference>
<dbReference type="PANTHER" id="PTHR10694">
    <property type="entry name" value="LYSINE-SPECIFIC DEMETHYLASE"/>
    <property type="match status" value="1"/>
</dbReference>
<feature type="domain" description="JmjC" evidence="9">
    <location>
        <begin position="353"/>
        <end position="518"/>
    </location>
</feature>
<evidence type="ECO:0000313" key="11">
    <source>
        <dbReference type="EMBL" id="KAF8465787.1"/>
    </source>
</evidence>
<sequence length="1092" mass="119812">MSTPSHPPSIPSSPLPSPPPPTVQPDHFYGSEGVQLPPSPNSNGRTWLEPDDDLLASRGIPVFRPSMEEFQDFEGYMNKIECWGMRSGIVKVIPPKQWTDSLPPLNPQLANVKLRNPIEQHMLGHGGLFRQQNVEKRRVFSVREWAELSSKEDRRAPSVDDVGLHYARRAAPPPPPKTRAKRAKPDVTKAAAGPVSTPVIDPAPNGDVPTSPRSPLNDGDLKASSSPVILSACDPLLEHPTNVSSLPTPERLKEEEEENTDDDDGREDKPQTAKPKRKWQTREMREAHLAERAAADAAFLKSFNPRIDWLPPNTTSEDYTPEFCKDLERRYWRNCGFGSPAMYGADLEGSLFTDKIKSWNVAHLPSLLSRLLPSSSNGLPGVNTPYLYFGMWRATFAWHVEDMDLFSINYIHFGAGKFWYAVPQARASALEQTMRGHFPEPSRCPQFLRHKSYLASPMMLAKTSCRPNTLVQHAGEFVVTFPRGYHAGFNLGFNCAESVNFALDSWIDVGRKAQACNCVSYSVRINVDELLRDQELAVAKPKSKLISSHSSSSSPRKRKSDENDTPNSMKKAKLSLNTPNVAQPKVTIRLKLGPRPPELDPFPCCLCVSASREGLLLVHDKPLVQHPAYADMKVWMAHESCARVLPETWLDEAETGPELEDGTRKREKMVFGVDAIVKDRWNLKCTACSKNRPKVHGAPIQCTRGKCSKAFHISCAREGAEHGIVYNELGEVEKDVVLVDVAAVTSLSAPMEIDGDISPPQNPPSDSVDAKTPNKDAIKVIKKTEFQLLCPQHNPLMLEAKKANKQDKIRKDLLALAPMSRIKIRVSAGIFEVSLVRVLEESKSVEVLWDRGIKREFKWGSVVFGNLEGQTIGQKPTEAAPDPEHQAGSSSQLPQPHAISSTTTADSQTAHIPYQPRTGSYPYAVGSWGYHYPQFPNATVPPSVTAGGVTQGDSVANIMASGTFPYPYTAAQYAPGQSAYVPPIKYPYGAPALPVAMAAVPPSPTGATPMPPATQTQERPYNGILWKRPYTGPQDPTSAAEPQVPSESTPSNDAQESTQNSDEVVASTTNGDSIVPPTDSPIPTSSTAGVTP</sequence>
<keyword evidence="3" id="KW-0479">Metal-binding</keyword>
<feature type="domain" description="PHD-type" evidence="10">
    <location>
        <begin position="601"/>
        <end position="736"/>
    </location>
</feature>
<evidence type="ECO:0000256" key="5">
    <source>
        <dbReference type="ARBA" id="ARBA00022833"/>
    </source>
</evidence>
<evidence type="ECO:0000256" key="3">
    <source>
        <dbReference type="ARBA" id="ARBA00022723"/>
    </source>
</evidence>
<feature type="compositionally biased region" description="Low complexity" evidence="7">
    <location>
        <begin position="544"/>
        <end position="554"/>
    </location>
</feature>